<dbReference type="Pfam" id="PF19873">
    <property type="entry name" value="DUF6346"/>
    <property type="match status" value="1"/>
</dbReference>
<feature type="transmembrane region" description="Helical" evidence="1">
    <location>
        <begin position="32"/>
        <end position="53"/>
    </location>
</feature>
<keyword evidence="1" id="KW-0812">Transmembrane</keyword>
<reference evidence="3" key="1">
    <citation type="submission" date="2016-06" db="EMBL/GenBank/DDBJ databases">
        <authorList>
            <person name="Varghese N."/>
            <person name="Submissions Spin"/>
        </authorList>
    </citation>
    <scope>NUCLEOTIDE SEQUENCE [LARGE SCALE GENOMIC DNA]</scope>
    <source>
        <strain evidence="3">DSM 45160</strain>
    </source>
</reference>
<gene>
    <name evidence="2" type="ORF">GA0070612_2754</name>
</gene>
<dbReference type="InterPro" id="IPR045927">
    <property type="entry name" value="DUF6346"/>
</dbReference>
<keyword evidence="1" id="KW-0472">Membrane</keyword>
<evidence type="ECO:0000313" key="2">
    <source>
        <dbReference type="EMBL" id="SCE98804.1"/>
    </source>
</evidence>
<proteinExistence type="predicted"/>
<dbReference type="Proteomes" id="UP000198224">
    <property type="component" value="Chromosome I"/>
</dbReference>
<dbReference type="EMBL" id="LT607409">
    <property type="protein sequence ID" value="SCE98804.1"/>
    <property type="molecule type" value="Genomic_DNA"/>
</dbReference>
<sequence length="192" mass="20661">MVGSDLAGPDLYGREMRLWQSLGPTTYRLRSACLAALLALASVLVFLGAMTVVNQFGGVHYGQPARVVAGACQQIGPISRRGFGYWWECDAAVIASDGTARKVRVHSSGIVPEDQGSSVELRETCRTNGDVTDCSYGKPIGWLLHVGLGLIVCLGWLALAFGAAGVVMFLTRALLGAPRYLRFRGHVIRPRK</sequence>
<protein>
    <submittedName>
        <fullName evidence="2">Uncharacterized protein</fullName>
    </submittedName>
</protein>
<dbReference type="AlphaFoldDB" id="A0A1C4WRK1"/>
<feature type="transmembrane region" description="Helical" evidence="1">
    <location>
        <begin position="142"/>
        <end position="175"/>
    </location>
</feature>
<keyword evidence="1" id="KW-1133">Transmembrane helix</keyword>
<name>A0A1C4WRK1_9ACTN</name>
<evidence type="ECO:0000313" key="3">
    <source>
        <dbReference type="Proteomes" id="UP000198224"/>
    </source>
</evidence>
<keyword evidence="3" id="KW-1185">Reference proteome</keyword>
<evidence type="ECO:0000256" key="1">
    <source>
        <dbReference type="SAM" id="Phobius"/>
    </source>
</evidence>
<organism evidence="2 3">
    <name type="scientific">Micromonospora chokoriensis</name>
    <dbReference type="NCBI Taxonomy" id="356851"/>
    <lineage>
        <taxon>Bacteria</taxon>
        <taxon>Bacillati</taxon>
        <taxon>Actinomycetota</taxon>
        <taxon>Actinomycetes</taxon>
        <taxon>Micromonosporales</taxon>
        <taxon>Micromonosporaceae</taxon>
        <taxon>Micromonospora</taxon>
    </lineage>
</organism>
<accession>A0A1C4WRK1</accession>